<accession>A0A7Z1AFY3</accession>
<dbReference type="InterPro" id="IPR036680">
    <property type="entry name" value="SPOR-like_sf"/>
</dbReference>
<proteinExistence type="predicted"/>
<dbReference type="Proteomes" id="UP000094769">
    <property type="component" value="Unassembled WGS sequence"/>
</dbReference>
<dbReference type="SUPFAM" id="SSF110997">
    <property type="entry name" value="Sporulation related repeat"/>
    <property type="match status" value="1"/>
</dbReference>
<gene>
    <name evidence="2" type="ORF">CODIS_22290</name>
</gene>
<evidence type="ECO:0008006" key="4">
    <source>
        <dbReference type="Google" id="ProtNLM"/>
    </source>
</evidence>
<dbReference type="OrthoDB" id="6193567at2"/>
<dbReference type="EMBL" id="MARB01000011">
    <property type="protein sequence ID" value="ODJ87519.1"/>
    <property type="molecule type" value="Genomic_DNA"/>
</dbReference>
<keyword evidence="3" id="KW-1185">Reference proteome</keyword>
<name>A0A7Z1AFY3_9GAMM</name>
<protein>
    <recommendedName>
        <fullName evidence="4">SPOR domain-containing protein</fullName>
    </recommendedName>
</protein>
<dbReference type="AlphaFoldDB" id="A0A7Z1AFY3"/>
<dbReference type="RefSeq" id="WP_069124824.1">
    <property type="nucleotide sequence ID" value="NZ_MARB01000011.1"/>
</dbReference>
<sequence>MKWLFFILLLANLGMFILVYPQKAEKSVENSLPDVGELFLYKEIAALKTEPSVTDDVVLAGVNDPDADQVQQDSSDDRTETPDTDLSLEELAPTEPIAEPLPEVPIAEAETPAEPGFDVPESDNAVAEIPTAEVIPVCRTIGYLVSRSDAEIVSVSLRALGLKPELQSETSNEQAGVWVLIPPQATRREAIEISNRLERDGVSDLWRFTSGELVHAISLGLFRNEERAEARKNEIIDLGYEAIIKPRYRQKTKYWLYFQEGTPTSDNKKGWNDLFAKFPDLEAKETACR</sequence>
<evidence type="ECO:0000313" key="3">
    <source>
        <dbReference type="Proteomes" id="UP000094769"/>
    </source>
</evidence>
<reference evidence="2 3" key="1">
    <citation type="submission" date="2016-06" db="EMBL/GenBank/DDBJ databases">
        <title>Genome sequence of endosymbiont of Candidatus Endolucinida thiodiazotropha.</title>
        <authorList>
            <person name="Poehlein A."/>
            <person name="Koenig S."/>
            <person name="Heiden S.E."/>
            <person name="Thuermer A."/>
            <person name="Voget S."/>
            <person name="Daniel R."/>
            <person name="Markert S."/>
            <person name="Gros O."/>
            <person name="Schweder T."/>
        </authorList>
    </citation>
    <scope>NUCLEOTIDE SEQUENCE [LARGE SCALE GENOMIC DNA]</scope>
    <source>
        <strain evidence="2 3">COS</strain>
    </source>
</reference>
<dbReference type="GO" id="GO:0042834">
    <property type="term" value="F:peptidoglycan binding"/>
    <property type="evidence" value="ECO:0007669"/>
    <property type="project" value="InterPro"/>
</dbReference>
<evidence type="ECO:0000313" key="2">
    <source>
        <dbReference type="EMBL" id="ODJ87519.1"/>
    </source>
</evidence>
<comment type="caution">
    <text evidence="2">The sequence shown here is derived from an EMBL/GenBank/DDBJ whole genome shotgun (WGS) entry which is preliminary data.</text>
</comment>
<feature type="region of interest" description="Disordered" evidence="1">
    <location>
        <begin position="64"/>
        <end position="100"/>
    </location>
</feature>
<organism evidence="2 3">
    <name type="scientific">Candidatus Thiodiazotropha endolucinida</name>
    <dbReference type="NCBI Taxonomy" id="1655433"/>
    <lineage>
        <taxon>Bacteria</taxon>
        <taxon>Pseudomonadati</taxon>
        <taxon>Pseudomonadota</taxon>
        <taxon>Gammaproteobacteria</taxon>
        <taxon>Chromatiales</taxon>
        <taxon>Sedimenticolaceae</taxon>
        <taxon>Candidatus Thiodiazotropha</taxon>
    </lineage>
</organism>
<evidence type="ECO:0000256" key="1">
    <source>
        <dbReference type="SAM" id="MobiDB-lite"/>
    </source>
</evidence>